<organism evidence="1 2">
    <name type="scientific">Amycolatopsis thermophila</name>
    <dbReference type="NCBI Taxonomy" id="206084"/>
    <lineage>
        <taxon>Bacteria</taxon>
        <taxon>Bacillati</taxon>
        <taxon>Actinomycetota</taxon>
        <taxon>Actinomycetes</taxon>
        <taxon>Pseudonocardiales</taxon>
        <taxon>Pseudonocardiaceae</taxon>
        <taxon>Amycolatopsis</taxon>
    </lineage>
</organism>
<name>A0ABU0EX15_9PSEU</name>
<proteinExistence type="predicted"/>
<evidence type="ECO:0000313" key="2">
    <source>
        <dbReference type="Proteomes" id="UP001229651"/>
    </source>
</evidence>
<dbReference type="Proteomes" id="UP001229651">
    <property type="component" value="Unassembled WGS sequence"/>
</dbReference>
<accession>A0ABU0EX15</accession>
<keyword evidence="2" id="KW-1185">Reference proteome</keyword>
<protein>
    <submittedName>
        <fullName evidence="1">Uncharacterized protein</fullName>
    </submittedName>
</protein>
<gene>
    <name evidence="1" type="ORF">FB470_003857</name>
</gene>
<sequence length="125" mass="13260">MNACQVLDQLNAGRGFEPGRNISKRNECTASKYEYGANGLALDPVQGLAEFRQTDPGATEMSINGRNALEAFGEIGGCAIAVEVGPHARAVINVNMASPRNNPQACPDARELAERVEPLLPKVPA</sequence>
<reference evidence="1 2" key="1">
    <citation type="submission" date="2023-07" db="EMBL/GenBank/DDBJ databases">
        <title>Sequencing the genomes of 1000 actinobacteria strains.</title>
        <authorList>
            <person name="Klenk H.-P."/>
        </authorList>
    </citation>
    <scope>NUCLEOTIDE SEQUENCE [LARGE SCALE GENOMIC DNA]</scope>
    <source>
        <strain evidence="1 2">DSM 45805</strain>
    </source>
</reference>
<comment type="caution">
    <text evidence="1">The sequence shown here is derived from an EMBL/GenBank/DDBJ whole genome shotgun (WGS) entry which is preliminary data.</text>
</comment>
<dbReference type="EMBL" id="JAUSUT010000001">
    <property type="protein sequence ID" value="MDQ0379863.1"/>
    <property type="molecule type" value="Genomic_DNA"/>
</dbReference>
<dbReference type="RefSeq" id="WP_306993435.1">
    <property type="nucleotide sequence ID" value="NZ_JAUSUT010000001.1"/>
</dbReference>
<evidence type="ECO:0000313" key="1">
    <source>
        <dbReference type="EMBL" id="MDQ0379863.1"/>
    </source>
</evidence>